<feature type="transmembrane region" description="Helical" evidence="1">
    <location>
        <begin position="12"/>
        <end position="32"/>
    </location>
</feature>
<keyword evidence="1" id="KW-0472">Membrane</keyword>
<proteinExistence type="predicted"/>
<gene>
    <name evidence="2" type="ORF">GGR28_002683</name>
</gene>
<dbReference type="AlphaFoldDB" id="A0A840E802"/>
<sequence length="147" mass="17107">MASNRWFQQLQTIFYALLMGQLLFAIIVWFMIRGKEPRYFMDGETDLWIMVGYAVCMVGGAWFIDQFRARTVTKQKNIRERAPSSYRATVLIRLAILESATLLLTAISLLTYNFEPLAILVLMFGVFYWFRPTVEEFAERYAGGEGF</sequence>
<feature type="transmembrane region" description="Helical" evidence="1">
    <location>
        <begin position="113"/>
        <end position="130"/>
    </location>
</feature>
<reference evidence="2 3" key="1">
    <citation type="submission" date="2020-08" db="EMBL/GenBank/DDBJ databases">
        <title>Genomic Encyclopedia of Type Strains, Phase IV (KMG-IV): sequencing the most valuable type-strain genomes for metagenomic binning, comparative biology and taxonomic classification.</title>
        <authorList>
            <person name="Goeker M."/>
        </authorList>
    </citation>
    <scope>NUCLEOTIDE SEQUENCE [LARGE SCALE GENOMIC DNA]</scope>
    <source>
        <strain evidence="2 3">DSM 105137</strain>
    </source>
</reference>
<protein>
    <submittedName>
        <fullName evidence="2">Uncharacterized protein</fullName>
    </submittedName>
</protein>
<evidence type="ECO:0000313" key="3">
    <source>
        <dbReference type="Proteomes" id="UP000576209"/>
    </source>
</evidence>
<feature type="transmembrane region" description="Helical" evidence="1">
    <location>
        <begin position="85"/>
        <end position="107"/>
    </location>
</feature>
<accession>A0A840E802</accession>
<keyword evidence="3" id="KW-1185">Reference proteome</keyword>
<dbReference type="EMBL" id="JACIFF010000007">
    <property type="protein sequence ID" value="MBB4080053.1"/>
    <property type="molecule type" value="Genomic_DNA"/>
</dbReference>
<dbReference type="RefSeq" id="WP_183496299.1">
    <property type="nucleotide sequence ID" value="NZ_JACIFF010000007.1"/>
</dbReference>
<keyword evidence="1" id="KW-1133">Transmembrane helix</keyword>
<dbReference type="Proteomes" id="UP000576209">
    <property type="component" value="Unassembled WGS sequence"/>
</dbReference>
<evidence type="ECO:0000313" key="2">
    <source>
        <dbReference type="EMBL" id="MBB4080053.1"/>
    </source>
</evidence>
<feature type="transmembrane region" description="Helical" evidence="1">
    <location>
        <begin position="47"/>
        <end position="64"/>
    </location>
</feature>
<evidence type="ECO:0000256" key="1">
    <source>
        <dbReference type="SAM" id="Phobius"/>
    </source>
</evidence>
<name>A0A840E802_9BACT</name>
<keyword evidence="1" id="KW-0812">Transmembrane</keyword>
<comment type="caution">
    <text evidence="2">The sequence shown here is derived from an EMBL/GenBank/DDBJ whole genome shotgun (WGS) entry which is preliminary data.</text>
</comment>
<organism evidence="2 3">
    <name type="scientific">Neolewinella aquimaris</name>
    <dbReference type="NCBI Taxonomy" id="1835722"/>
    <lineage>
        <taxon>Bacteria</taxon>
        <taxon>Pseudomonadati</taxon>
        <taxon>Bacteroidota</taxon>
        <taxon>Saprospiria</taxon>
        <taxon>Saprospirales</taxon>
        <taxon>Lewinellaceae</taxon>
        <taxon>Neolewinella</taxon>
    </lineage>
</organism>